<keyword evidence="3" id="KW-1185">Reference proteome</keyword>
<name>A0A2G1MBL6_9RHOB</name>
<feature type="transmembrane region" description="Helical" evidence="1">
    <location>
        <begin position="73"/>
        <end position="90"/>
    </location>
</feature>
<reference evidence="2 3" key="1">
    <citation type="submission" date="2017-08" db="EMBL/GenBank/DDBJ databases">
        <title>Draft Genome Sequence of Loktanella cinnabarina Strain XM1, Isolated from Coastal Surface Water.</title>
        <authorList>
            <person name="Ma R."/>
            <person name="Wang J."/>
            <person name="Wang Q."/>
            <person name="Ma Z."/>
            <person name="Li J."/>
            <person name="Chen L."/>
        </authorList>
    </citation>
    <scope>NUCLEOTIDE SEQUENCE [LARGE SCALE GENOMIC DNA]</scope>
    <source>
        <strain evidence="2 3">XM1</strain>
    </source>
</reference>
<keyword evidence="1" id="KW-0472">Membrane</keyword>
<evidence type="ECO:0000313" key="2">
    <source>
        <dbReference type="EMBL" id="PHP26070.1"/>
    </source>
</evidence>
<dbReference type="EMBL" id="NQWH01000087">
    <property type="protein sequence ID" value="PHP26070.1"/>
    <property type="molecule type" value="Genomic_DNA"/>
</dbReference>
<organism evidence="2 3">
    <name type="scientific">Limimaricola cinnabarinus</name>
    <dbReference type="NCBI Taxonomy" id="1125964"/>
    <lineage>
        <taxon>Bacteria</taxon>
        <taxon>Pseudomonadati</taxon>
        <taxon>Pseudomonadota</taxon>
        <taxon>Alphaproteobacteria</taxon>
        <taxon>Rhodobacterales</taxon>
        <taxon>Paracoccaceae</taxon>
        <taxon>Limimaricola</taxon>
    </lineage>
</organism>
<keyword evidence="1" id="KW-1133">Transmembrane helix</keyword>
<comment type="caution">
    <text evidence="2">The sequence shown here is derived from an EMBL/GenBank/DDBJ whole genome shotgun (WGS) entry which is preliminary data.</text>
</comment>
<evidence type="ECO:0008006" key="4">
    <source>
        <dbReference type="Google" id="ProtNLM"/>
    </source>
</evidence>
<keyword evidence="1" id="KW-0812">Transmembrane</keyword>
<feature type="transmembrane region" description="Helical" evidence="1">
    <location>
        <begin position="44"/>
        <end position="67"/>
    </location>
</feature>
<accession>A0A2G1MBL6</accession>
<dbReference type="AlphaFoldDB" id="A0A2G1MBL6"/>
<protein>
    <recommendedName>
        <fullName evidence="4">Cytochrome C biogenesis protein transmembrane domain-containing protein</fullName>
    </recommendedName>
</protein>
<feature type="non-terminal residue" evidence="2">
    <location>
        <position position="94"/>
    </location>
</feature>
<proteinExistence type="predicted"/>
<evidence type="ECO:0000313" key="3">
    <source>
        <dbReference type="Proteomes" id="UP000221860"/>
    </source>
</evidence>
<feature type="transmembrane region" description="Helical" evidence="1">
    <location>
        <begin position="12"/>
        <end position="32"/>
    </location>
</feature>
<sequence>MDITFQTLLPAFGLGLLGFVEPCTLGAHVLFLEGQRHRPAAQRMSAALVFLMARIVVMGGFGGLVVLLGQRLVGVQTGMWLVFGAVYLSLGTAI</sequence>
<dbReference type="Proteomes" id="UP000221860">
    <property type="component" value="Unassembled WGS sequence"/>
</dbReference>
<gene>
    <name evidence="2" type="ORF">CJ301_18455</name>
</gene>
<evidence type="ECO:0000256" key="1">
    <source>
        <dbReference type="SAM" id="Phobius"/>
    </source>
</evidence>